<dbReference type="GO" id="GO:0055085">
    <property type="term" value="P:transmembrane transport"/>
    <property type="evidence" value="ECO:0007669"/>
    <property type="project" value="InterPro"/>
</dbReference>
<evidence type="ECO:0000259" key="9">
    <source>
        <dbReference type="PROSITE" id="PS50928"/>
    </source>
</evidence>
<keyword evidence="3" id="KW-1003">Cell membrane</keyword>
<dbReference type="RefSeq" id="WP_087490077.1">
    <property type="nucleotide sequence ID" value="NZ_CP015579.1"/>
</dbReference>
<dbReference type="SUPFAM" id="SSF161098">
    <property type="entry name" value="MetI-like"/>
    <property type="match status" value="1"/>
</dbReference>
<keyword evidence="7 8" id="KW-0472">Membrane</keyword>
<comment type="subcellular location">
    <subcellularLocation>
        <location evidence="1">Cell inner membrane</location>
        <topology evidence="1">Multi-pass membrane protein</topology>
    </subcellularLocation>
    <subcellularLocation>
        <location evidence="8">Cell membrane</location>
        <topology evidence="8">Multi-pass membrane protein</topology>
    </subcellularLocation>
</comment>
<evidence type="ECO:0000256" key="8">
    <source>
        <dbReference type="RuleBase" id="RU363032"/>
    </source>
</evidence>
<proteinExistence type="inferred from homology"/>
<comment type="similarity">
    <text evidence="8">Belongs to the binding-protein-dependent transport system permease family.</text>
</comment>
<dbReference type="KEGG" id="tci:A7K98_19595"/>
<evidence type="ECO:0000256" key="5">
    <source>
        <dbReference type="ARBA" id="ARBA00022692"/>
    </source>
</evidence>
<feature type="transmembrane region" description="Helical" evidence="8">
    <location>
        <begin position="94"/>
        <end position="120"/>
    </location>
</feature>
<dbReference type="Pfam" id="PF00528">
    <property type="entry name" value="BPD_transp_1"/>
    <property type="match status" value="1"/>
</dbReference>
<gene>
    <name evidence="10" type="ORF">A7K98_19595</name>
    <name evidence="11" type="ORF">A7K99_19580</name>
</gene>
<feature type="transmembrane region" description="Helical" evidence="8">
    <location>
        <begin position="156"/>
        <end position="174"/>
    </location>
</feature>
<dbReference type="AlphaFoldDB" id="A0A1Y0LD51"/>
<evidence type="ECO:0000256" key="4">
    <source>
        <dbReference type="ARBA" id="ARBA00022519"/>
    </source>
</evidence>
<name>A0A1Y0LD51_TATCI</name>
<dbReference type="EMBL" id="CP015579">
    <property type="protein sequence ID" value="ARU95725.1"/>
    <property type="molecule type" value="Genomic_DNA"/>
</dbReference>
<dbReference type="PROSITE" id="PS50928">
    <property type="entry name" value="ABC_TM1"/>
    <property type="match status" value="1"/>
</dbReference>
<protein>
    <submittedName>
        <fullName evidence="10">Peptide ABC transporter permease</fullName>
    </submittedName>
</protein>
<feature type="transmembrane region" description="Helical" evidence="8">
    <location>
        <begin position="127"/>
        <end position="150"/>
    </location>
</feature>
<dbReference type="OrthoDB" id="9805884at2"/>
<dbReference type="Gene3D" id="1.10.3720.10">
    <property type="entry name" value="MetI-like"/>
    <property type="match status" value="1"/>
</dbReference>
<evidence type="ECO:0000256" key="7">
    <source>
        <dbReference type="ARBA" id="ARBA00023136"/>
    </source>
</evidence>
<dbReference type="PANTHER" id="PTHR43386">
    <property type="entry name" value="OLIGOPEPTIDE TRANSPORT SYSTEM PERMEASE PROTEIN APPC"/>
    <property type="match status" value="1"/>
</dbReference>
<keyword evidence="4" id="KW-0997">Cell inner membrane</keyword>
<dbReference type="InterPro" id="IPR025966">
    <property type="entry name" value="OppC_N"/>
</dbReference>
<evidence type="ECO:0000256" key="2">
    <source>
        <dbReference type="ARBA" id="ARBA00022448"/>
    </source>
</evidence>
<evidence type="ECO:0000256" key="1">
    <source>
        <dbReference type="ARBA" id="ARBA00004429"/>
    </source>
</evidence>
<dbReference type="EMBL" id="CP015581">
    <property type="protein sequence ID" value="ARU99765.1"/>
    <property type="molecule type" value="Genomic_DNA"/>
</dbReference>
<feature type="transmembrane region" description="Helical" evidence="8">
    <location>
        <begin position="205"/>
        <end position="238"/>
    </location>
</feature>
<dbReference type="InterPro" id="IPR035906">
    <property type="entry name" value="MetI-like_sf"/>
</dbReference>
<keyword evidence="5 8" id="KW-0812">Transmembrane</keyword>
<dbReference type="Pfam" id="PF12911">
    <property type="entry name" value="OppC_N"/>
    <property type="match status" value="1"/>
</dbReference>
<keyword evidence="2 8" id="KW-0813">Transport</keyword>
<dbReference type="Proteomes" id="UP000195814">
    <property type="component" value="Chromosome"/>
</dbReference>
<evidence type="ECO:0000313" key="13">
    <source>
        <dbReference type="Proteomes" id="UP000195814"/>
    </source>
</evidence>
<keyword evidence="6 8" id="KW-1133">Transmembrane helix</keyword>
<accession>A0A1Y0LD51</accession>
<organism evidence="10 13">
    <name type="scientific">Tatumella citrea</name>
    <name type="common">Pantoea citrea</name>
    <dbReference type="NCBI Taxonomy" id="53336"/>
    <lineage>
        <taxon>Bacteria</taxon>
        <taxon>Pseudomonadati</taxon>
        <taxon>Pseudomonadota</taxon>
        <taxon>Gammaproteobacteria</taxon>
        <taxon>Enterobacterales</taxon>
        <taxon>Erwiniaceae</taxon>
        <taxon>Tatumella</taxon>
    </lineage>
</organism>
<dbReference type="CDD" id="cd06261">
    <property type="entry name" value="TM_PBP2"/>
    <property type="match status" value="1"/>
</dbReference>
<reference evidence="12 13" key="1">
    <citation type="submission" date="2016-05" db="EMBL/GenBank/DDBJ databases">
        <title>Complete genome sequence of two 2,5-diketo-D-glunonic acid producing strain Tatumella citrea.</title>
        <authorList>
            <person name="Duan C."/>
            <person name="Yang J."/>
            <person name="Yang S."/>
        </authorList>
    </citation>
    <scope>NUCLEOTIDE SEQUENCE [LARGE SCALE GENOMIC DNA]</scope>
    <source>
        <strain evidence="11 12">ATCC 39140</strain>
        <strain evidence="10 13">DSM 13699</strain>
    </source>
</reference>
<evidence type="ECO:0000313" key="10">
    <source>
        <dbReference type="EMBL" id="ARU95725.1"/>
    </source>
</evidence>
<evidence type="ECO:0000313" key="11">
    <source>
        <dbReference type="EMBL" id="ARU99765.1"/>
    </source>
</evidence>
<keyword evidence="12" id="KW-1185">Reference proteome</keyword>
<dbReference type="InterPro" id="IPR000515">
    <property type="entry name" value="MetI-like"/>
</dbReference>
<dbReference type="Proteomes" id="UP000195729">
    <property type="component" value="Chromosome"/>
</dbReference>
<feature type="domain" description="ABC transmembrane type-1" evidence="9">
    <location>
        <begin position="92"/>
        <end position="281"/>
    </location>
</feature>
<evidence type="ECO:0000256" key="3">
    <source>
        <dbReference type="ARBA" id="ARBA00022475"/>
    </source>
</evidence>
<evidence type="ECO:0000256" key="6">
    <source>
        <dbReference type="ARBA" id="ARBA00022989"/>
    </source>
</evidence>
<evidence type="ECO:0000313" key="12">
    <source>
        <dbReference type="Proteomes" id="UP000195729"/>
    </source>
</evidence>
<dbReference type="PANTHER" id="PTHR43386:SF1">
    <property type="entry name" value="D,D-DIPEPTIDE TRANSPORT SYSTEM PERMEASE PROTEIN DDPC-RELATED"/>
    <property type="match status" value="1"/>
</dbReference>
<feature type="transmembrane region" description="Helical" evidence="8">
    <location>
        <begin position="30"/>
        <end position="52"/>
    </location>
</feature>
<dbReference type="InterPro" id="IPR050366">
    <property type="entry name" value="BP-dependent_transpt_permease"/>
</dbReference>
<feature type="transmembrane region" description="Helical" evidence="8">
    <location>
        <begin position="258"/>
        <end position="281"/>
    </location>
</feature>
<dbReference type="GO" id="GO:0005886">
    <property type="term" value="C:plasma membrane"/>
    <property type="evidence" value="ECO:0007669"/>
    <property type="project" value="UniProtKB-SubCell"/>
</dbReference>
<sequence>MSDTSAVISLSPASRWWQNRTLQRFLRHRLACAGLIIILLMTLACIVGPSLLPFDDLHIDLRHRFAPPFSGWHLLGSDPLGRDTLARLLMAGRISLLVGFFSMLLSIAFGAVIGIIAGYYGGKINTILMRIVDAFLSFPGVFLLLALAAFLKPSPMMITVIIAVTSWMEVARIVETEVKSLREREFILAARMLGLSGRWIMFRELLPNVVGPIIVAATLTVARAILMEAYISFLGYGIQPPLPSWGNMLNSAQQYLEQAPWLALAPGLAITLAVTCFNCIGDGLRDALDNRSHQGSATGKPAAKK</sequence>